<dbReference type="Proteomes" id="UP000295146">
    <property type="component" value="Unassembled WGS sequence"/>
</dbReference>
<evidence type="ECO:0000256" key="1">
    <source>
        <dbReference type="SAM" id="Phobius"/>
    </source>
</evidence>
<organism evidence="2 3">
    <name type="scientific">Kribbella pratensis</name>
    <dbReference type="NCBI Taxonomy" id="2512112"/>
    <lineage>
        <taxon>Bacteria</taxon>
        <taxon>Bacillati</taxon>
        <taxon>Actinomycetota</taxon>
        <taxon>Actinomycetes</taxon>
        <taxon>Propionibacteriales</taxon>
        <taxon>Kribbellaceae</taxon>
        <taxon>Kribbella</taxon>
    </lineage>
</organism>
<evidence type="ECO:0000313" key="3">
    <source>
        <dbReference type="Proteomes" id="UP000295146"/>
    </source>
</evidence>
<dbReference type="RefSeq" id="WP_134099549.1">
    <property type="nucleotide sequence ID" value="NZ_SODP01000001.1"/>
</dbReference>
<feature type="transmembrane region" description="Helical" evidence="1">
    <location>
        <begin position="149"/>
        <end position="169"/>
    </location>
</feature>
<name>A0A4R8CJM5_9ACTN</name>
<reference evidence="2 3" key="1">
    <citation type="submission" date="2019-03" db="EMBL/GenBank/DDBJ databases">
        <title>Genomic Encyclopedia of Type Strains, Phase III (KMG-III): the genomes of soil and plant-associated and newly described type strains.</title>
        <authorList>
            <person name="Whitman W."/>
        </authorList>
    </citation>
    <scope>NUCLEOTIDE SEQUENCE [LARGE SCALE GENOMIC DNA]</scope>
    <source>
        <strain evidence="2 3">VKM Ac-2573</strain>
    </source>
</reference>
<dbReference type="AlphaFoldDB" id="A0A4R8CJM5"/>
<keyword evidence="1" id="KW-0472">Membrane</keyword>
<keyword evidence="3" id="KW-1185">Reference proteome</keyword>
<proteinExistence type="predicted"/>
<sequence length="241" mass="24491">MSDPQKSSPAPLEPADATTPDTVREGVVIALRPIGSPTSIGLYGLGAASWTLAGLQLGWIPAAQGKSVAVVLMGFAFIAQLLASVFAFIGRDGTVGTAMGVLSLTWLVIGLVLHSSPPGTTSDALGMFLLFSGTAMVLVGITASTNKLVVASVFGLAAIRFIVAGGYELSGSTGWERLSGALGVALVLLALYTAFGAGLEDALGRTVLPLGRHGEGKVAMQGGLLDQVSRVTTEPGVRTKL</sequence>
<feature type="transmembrane region" description="Helical" evidence="1">
    <location>
        <begin position="95"/>
        <end position="113"/>
    </location>
</feature>
<dbReference type="EMBL" id="SODP01000001">
    <property type="protein sequence ID" value="TDW76486.1"/>
    <property type="molecule type" value="Genomic_DNA"/>
</dbReference>
<keyword evidence="1" id="KW-0812">Transmembrane</keyword>
<comment type="caution">
    <text evidence="2">The sequence shown here is derived from an EMBL/GenBank/DDBJ whole genome shotgun (WGS) entry which is preliminary data.</text>
</comment>
<gene>
    <name evidence="2" type="ORF">EV653_1643</name>
</gene>
<protein>
    <submittedName>
        <fullName evidence="2">Succinate-acetate transporter protein</fullName>
    </submittedName>
</protein>
<accession>A0A4R8CJM5</accession>
<feature type="transmembrane region" description="Helical" evidence="1">
    <location>
        <begin position="125"/>
        <end position="143"/>
    </location>
</feature>
<dbReference type="OrthoDB" id="3436109at2"/>
<feature type="transmembrane region" description="Helical" evidence="1">
    <location>
        <begin position="40"/>
        <end position="60"/>
    </location>
</feature>
<keyword evidence="1" id="KW-1133">Transmembrane helix</keyword>
<feature type="transmembrane region" description="Helical" evidence="1">
    <location>
        <begin position="181"/>
        <end position="199"/>
    </location>
</feature>
<evidence type="ECO:0000313" key="2">
    <source>
        <dbReference type="EMBL" id="TDW76486.1"/>
    </source>
</evidence>
<feature type="transmembrane region" description="Helical" evidence="1">
    <location>
        <begin position="67"/>
        <end position="89"/>
    </location>
</feature>